<proteinExistence type="predicted"/>
<reference evidence="2" key="1">
    <citation type="submission" date="2023-10" db="EMBL/GenBank/DDBJ databases">
        <authorList>
            <person name="Chen Y."/>
            <person name="Shah S."/>
            <person name="Dougan E. K."/>
            <person name="Thang M."/>
            <person name="Chan C."/>
        </authorList>
    </citation>
    <scope>NUCLEOTIDE SEQUENCE [LARGE SCALE GENOMIC DNA]</scope>
</reference>
<accession>A0ABN9UN76</accession>
<dbReference type="EMBL" id="CAUYUJ010016060">
    <property type="protein sequence ID" value="CAK0861382.1"/>
    <property type="molecule type" value="Genomic_DNA"/>
</dbReference>
<dbReference type="Proteomes" id="UP001189429">
    <property type="component" value="Unassembled WGS sequence"/>
</dbReference>
<sequence length="153" mass="16181">MPEVAGDAIVVQPNAGQDKRAKTEGGGGKGSEENNGKLFMLVARLLLATTRGMADLSEAVSITYEMSAVQGFPAALVAARKQYGVKSKELADRAKGCKEQANKSGVEHIEGEAEEERQLRSDAEEFWTSTVASSNILMLGDGESGAWEGTSTD</sequence>
<evidence type="ECO:0000313" key="3">
    <source>
        <dbReference type="Proteomes" id="UP001189429"/>
    </source>
</evidence>
<evidence type="ECO:0000313" key="2">
    <source>
        <dbReference type="EMBL" id="CAK0861382.1"/>
    </source>
</evidence>
<gene>
    <name evidence="2" type="ORF">PCOR1329_LOCUS50078</name>
</gene>
<feature type="region of interest" description="Disordered" evidence="1">
    <location>
        <begin position="1"/>
        <end position="33"/>
    </location>
</feature>
<name>A0ABN9UN76_9DINO</name>
<protein>
    <submittedName>
        <fullName evidence="2">Uncharacterized protein</fullName>
    </submittedName>
</protein>
<keyword evidence="3" id="KW-1185">Reference proteome</keyword>
<comment type="caution">
    <text evidence="2">The sequence shown here is derived from an EMBL/GenBank/DDBJ whole genome shotgun (WGS) entry which is preliminary data.</text>
</comment>
<organism evidence="2 3">
    <name type="scientific">Prorocentrum cordatum</name>
    <dbReference type="NCBI Taxonomy" id="2364126"/>
    <lineage>
        <taxon>Eukaryota</taxon>
        <taxon>Sar</taxon>
        <taxon>Alveolata</taxon>
        <taxon>Dinophyceae</taxon>
        <taxon>Prorocentrales</taxon>
        <taxon>Prorocentraceae</taxon>
        <taxon>Prorocentrum</taxon>
    </lineage>
</organism>
<feature type="region of interest" description="Disordered" evidence="1">
    <location>
        <begin position="94"/>
        <end position="119"/>
    </location>
</feature>
<evidence type="ECO:0000256" key="1">
    <source>
        <dbReference type="SAM" id="MobiDB-lite"/>
    </source>
</evidence>